<reference evidence="3" key="1">
    <citation type="submission" date="2015-07" db="EMBL/GenBank/DDBJ databases">
        <title>Genome Of Nitrogen-Fixing Cyanobacterium Nostoc piscinale CENA21 From Solimoes/Amazon River Floodplain Sediments And Comparative Genomics To Uncover Biosynthetic Natural Products Potential.</title>
        <authorList>
            <person name="Leao T.F."/>
            <person name="Leao P.N."/>
            <person name="Guimaraes P.I."/>
            <person name="de Melo A.G.C."/>
            <person name="Ramos R.T.J."/>
            <person name="Silva A."/>
            <person name="Fiore M.F."/>
            <person name="Schneider M.P.C."/>
        </authorList>
    </citation>
    <scope>NUCLEOTIDE SEQUENCE [LARGE SCALE GENOMIC DNA]</scope>
    <source>
        <strain evidence="3">CENA21</strain>
    </source>
</reference>
<accession>A0A0M3V5L1</accession>
<feature type="signal peptide" evidence="1">
    <location>
        <begin position="1"/>
        <end position="22"/>
    </location>
</feature>
<evidence type="ECO:0000313" key="3">
    <source>
        <dbReference type="Proteomes" id="UP000062645"/>
    </source>
</evidence>
<keyword evidence="3" id="KW-1185">Reference proteome</keyword>
<evidence type="ECO:0000256" key="1">
    <source>
        <dbReference type="SAM" id="SignalP"/>
    </source>
</evidence>
<dbReference type="RefSeq" id="WP_062294536.1">
    <property type="nucleotide sequence ID" value="NZ_CP012036.1"/>
</dbReference>
<organism evidence="2 3">
    <name type="scientific">Nostoc piscinale CENA21</name>
    <dbReference type="NCBI Taxonomy" id="224013"/>
    <lineage>
        <taxon>Bacteria</taxon>
        <taxon>Bacillati</taxon>
        <taxon>Cyanobacteriota</taxon>
        <taxon>Cyanophyceae</taxon>
        <taxon>Nostocales</taxon>
        <taxon>Nostocaceae</taxon>
        <taxon>Nostoc</taxon>
    </lineage>
</organism>
<name>A0A0M3V5L1_9NOSO</name>
<dbReference type="KEGG" id="npz:ACX27_16710"/>
<dbReference type="OrthoDB" id="487227at2"/>
<sequence length="167" mass="17899">MKALIFGSLSALILTTASTAIATPTKSQQLDSASSAQVAYTVNVPTITNSGVKNDTHFIKVAVLGMSVQDLMISLPNQMERFSNVRVVDDSGKEIAAKTEITKERLSITFDQPIAAGKSVEVQFTGVQTKILDGRILLYGVTARRTGLQGEIPVGTARIDLPYKNTN</sequence>
<evidence type="ECO:0000313" key="2">
    <source>
        <dbReference type="EMBL" id="ALF54113.1"/>
    </source>
</evidence>
<keyword evidence="1" id="KW-0732">Signal</keyword>
<dbReference type="AlphaFoldDB" id="A0A0M3V5L1"/>
<reference evidence="2 3" key="2">
    <citation type="journal article" date="2016" name="Genome Announc.">
        <title>Draft Genome Sequence of the N2-Fixing Cyanobacterium Nostoc piscinale CENA21, Isolated from the Brazilian Amazon Floodplain.</title>
        <authorList>
            <person name="Leao T."/>
            <person name="Guimaraes P.I."/>
            <person name="de Melo A.G."/>
            <person name="Ramos R.T."/>
            <person name="Leao P.N."/>
            <person name="Silva A."/>
            <person name="Fiore M.F."/>
            <person name="Schneider M.P."/>
        </authorList>
    </citation>
    <scope>NUCLEOTIDE SEQUENCE [LARGE SCALE GENOMIC DNA]</scope>
    <source>
        <strain evidence="2 3">CENA21</strain>
    </source>
</reference>
<protein>
    <recommendedName>
        <fullName evidence="4">DUF2808 domain-containing protein</fullName>
    </recommendedName>
</protein>
<feature type="chain" id="PRO_5005790818" description="DUF2808 domain-containing protein" evidence="1">
    <location>
        <begin position="23"/>
        <end position="167"/>
    </location>
</feature>
<dbReference type="PATRIC" id="fig|224013.5.peg.3993"/>
<gene>
    <name evidence="2" type="ORF">ACX27_16710</name>
</gene>
<evidence type="ECO:0008006" key="4">
    <source>
        <dbReference type="Google" id="ProtNLM"/>
    </source>
</evidence>
<proteinExistence type="predicted"/>
<dbReference type="EMBL" id="CP012036">
    <property type="protein sequence ID" value="ALF54113.1"/>
    <property type="molecule type" value="Genomic_DNA"/>
</dbReference>
<dbReference type="Proteomes" id="UP000062645">
    <property type="component" value="Chromosome"/>
</dbReference>